<comment type="subcellular location">
    <subcellularLocation>
        <location evidence="1">Cell outer membrane</location>
    </subcellularLocation>
</comment>
<sequence length="539" mass="60724">MKKNIHILLAATLLFGATSCEDFLQKDPPSSPSQSVFWQKKSDFESALAGTYSVMYSGVFSQIMPCLDGLTDNAIVQHSEGTYGWAKTIAQGDLTPNQGGFVTDIYGNCYKGIARVHILMEQLDQYTGSDISADEKKFMLAQCKALRGYFYSWLYQCYKEVPVVTQSLDLNTMYQPKATRAEVLNRVMTDYDEAISELPDKLYSDSQTSGRFTVSAVKALKARILLFDAYDSNGKAISSKMEEILTLLQSIKGYSLAARVRDNFISEKQLASPEIMFSVRFLRPNLTHSMDLYYGAWAVLDPTRNMVDAFECTDGKPWGESPLTVRPDESILYGNDDALKKAERAKMFMNRDRRLYESVNHSMMANFVDDGFKDEEVQVNESNNKGPTGFSALKYVQPTDVTPGYSTVSDADIVVLRYAHVLLMIAEAENEAHGATTTALNAINEVRTRSGQPAIEAGISQDNLRERIRNEWRIETCFEGLRYFQLKRWKLMDKRVNGVEDPAYPGYIKVYKPAFEFFPIPQSEIDKAGGVLKQDPAYE</sequence>
<dbReference type="InterPro" id="IPR033985">
    <property type="entry name" value="SusD-like_N"/>
</dbReference>
<evidence type="ECO:0000256" key="3">
    <source>
        <dbReference type="ARBA" id="ARBA00022729"/>
    </source>
</evidence>
<dbReference type="EMBL" id="JGCY01000358">
    <property type="protein sequence ID" value="EXY73417.1"/>
    <property type="molecule type" value="Genomic_DNA"/>
</dbReference>
<accession>A0A015ST00</accession>
<evidence type="ECO:0000313" key="8">
    <source>
        <dbReference type="EMBL" id="EXY73417.1"/>
    </source>
</evidence>
<dbReference type="PATRIC" id="fig|1339315.3.peg.3539"/>
<dbReference type="RefSeq" id="WP_022347170.1">
    <property type="nucleotide sequence ID" value="NZ_JGCY01000358.1"/>
</dbReference>
<evidence type="ECO:0000256" key="5">
    <source>
        <dbReference type="ARBA" id="ARBA00023237"/>
    </source>
</evidence>
<dbReference type="InterPro" id="IPR011990">
    <property type="entry name" value="TPR-like_helical_dom_sf"/>
</dbReference>
<keyword evidence="4" id="KW-0472">Membrane</keyword>
<evidence type="ECO:0000256" key="4">
    <source>
        <dbReference type="ARBA" id="ARBA00023136"/>
    </source>
</evidence>
<name>A0A015ST00_BACFG</name>
<dbReference type="InterPro" id="IPR012944">
    <property type="entry name" value="SusD_RagB_dom"/>
</dbReference>
<dbReference type="Pfam" id="PF07980">
    <property type="entry name" value="SusD_RagB"/>
    <property type="match status" value="1"/>
</dbReference>
<comment type="caution">
    <text evidence="8">The sequence shown here is derived from an EMBL/GenBank/DDBJ whole genome shotgun (WGS) entry which is preliminary data.</text>
</comment>
<dbReference type="Proteomes" id="UP000020529">
    <property type="component" value="Unassembled WGS sequence"/>
</dbReference>
<keyword evidence="3" id="KW-0732">Signal</keyword>
<dbReference type="Pfam" id="PF14322">
    <property type="entry name" value="SusD-like_3"/>
    <property type="match status" value="1"/>
</dbReference>
<evidence type="ECO:0000313" key="9">
    <source>
        <dbReference type="Proteomes" id="UP000020529"/>
    </source>
</evidence>
<gene>
    <name evidence="8" type="ORF">M124_2852</name>
</gene>
<dbReference type="SUPFAM" id="SSF48452">
    <property type="entry name" value="TPR-like"/>
    <property type="match status" value="1"/>
</dbReference>
<evidence type="ECO:0000256" key="1">
    <source>
        <dbReference type="ARBA" id="ARBA00004442"/>
    </source>
</evidence>
<evidence type="ECO:0000259" key="6">
    <source>
        <dbReference type="Pfam" id="PF07980"/>
    </source>
</evidence>
<dbReference type="AlphaFoldDB" id="A0A015ST00"/>
<proteinExistence type="inferred from homology"/>
<dbReference type="PROSITE" id="PS51257">
    <property type="entry name" value="PROKAR_LIPOPROTEIN"/>
    <property type="match status" value="1"/>
</dbReference>
<evidence type="ECO:0000256" key="2">
    <source>
        <dbReference type="ARBA" id="ARBA00006275"/>
    </source>
</evidence>
<feature type="domain" description="SusD-like N-terminal" evidence="7">
    <location>
        <begin position="22"/>
        <end position="226"/>
    </location>
</feature>
<protein>
    <submittedName>
        <fullName evidence="8">Starch-binding associating with outer membrane family protein</fullName>
    </submittedName>
</protein>
<reference evidence="8 9" key="1">
    <citation type="submission" date="2014-02" db="EMBL/GenBank/DDBJ databases">
        <authorList>
            <person name="Sears C."/>
            <person name="Carroll K."/>
            <person name="Sack B.R."/>
            <person name="Qadri F."/>
            <person name="Myers L.L."/>
            <person name="Chung G.-T."/>
            <person name="Escheverria P."/>
            <person name="Fraser C.M."/>
            <person name="Sadzewicz L."/>
            <person name="Shefchek K.A."/>
            <person name="Tallon L."/>
            <person name="Das S.P."/>
            <person name="Daugherty S."/>
            <person name="Mongodin E.F."/>
        </authorList>
    </citation>
    <scope>NUCLEOTIDE SEQUENCE [LARGE SCALE GENOMIC DNA]</scope>
    <source>
        <strain evidence="9">3988T(B)14</strain>
    </source>
</reference>
<evidence type="ECO:0000259" key="7">
    <source>
        <dbReference type="Pfam" id="PF14322"/>
    </source>
</evidence>
<dbReference type="GO" id="GO:0009279">
    <property type="term" value="C:cell outer membrane"/>
    <property type="evidence" value="ECO:0007669"/>
    <property type="project" value="UniProtKB-SubCell"/>
</dbReference>
<keyword evidence="5" id="KW-0998">Cell outer membrane</keyword>
<organism evidence="8 9">
    <name type="scientific">Bacteroides fragilis str. 3988T(B)14</name>
    <dbReference type="NCBI Taxonomy" id="1339315"/>
    <lineage>
        <taxon>Bacteria</taxon>
        <taxon>Pseudomonadati</taxon>
        <taxon>Bacteroidota</taxon>
        <taxon>Bacteroidia</taxon>
        <taxon>Bacteroidales</taxon>
        <taxon>Bacteroidaceae</taxon>
        <taxon>Bacteroides</taxon>
    </lineage>
</organism>
<comment type="similarity">
    <text evidence="2">Belongs to the SusD family.</text>
</comment>
<feature type="domain" description="RagB/SusD" evidence="6">
    <location>
        <begin position="291"/>
        <end position="538"/>
    </location>
</feature>
<dbReference type="Gene3D" id="1.25.40.390">
    <property type="match status" value="1"/>
</dbReference>